<keyword evidence="12" id="KW-1185">Reference proteome</keyword>
<evidence type="ECO:0000256" key="9">
    <source>
        <dbReference type="SAM" id="SignalP"/>
    </source>
</evidence>
<reference evidence="11" key="1">
    <citation type="submission" date="2021-04" db="EMBL/GenBank/DDBJ databases">
        <title>Dactylosporangium aurantiacum NRRL B-8018 full assembly.</title>
        <authorList>
            <person name="Hartkoorn R.C."/>
            <person name="Beaudoing E."/>
            <person name="Hot D."/>
        </authorList>
    </citation>
    <scope>NUCLEOTIDE SEQUENCE</scope>
    <source>
        <strain evidence="11">NRRL B-8018</strain>
    </source>
</reference>
<dbReference type="CDD" id="cd15482">
    <property type="entry name" value="Sialidase_non-viral"/>
    <property type="match status" value="1"/>
</dbReference>
<evidence type="ECO:0000256" key="6">
    <source>
        <dbReference type="ARBA" id="ARBA00023326"/>
    </source>
</evidence>
<dbReference type="SMART" id="SM00637">
    <property type="entry name" value="CBD_II"/>
    <property type="match status" value="1"/>
</dbReference>
<evidence type="ECO:0000313" key="11">
    <source>
        <dbReference type="EMBL" id="UWZ51992.1"/>
    </source>
</evidence>
<evidence type="ECO:0000256" key="3">
    <source>
        <dbReference type="ARBA" id="ARBA00023001"/>
    </source>
</evidence>
<comment type="similarity">
    <text evidence="7">Belongs to the glycosyl hydrolase 74 family.</text>
</comment>
<keyword evidence="3" id="KW-0136">Cellulose degradation</keyword>
<dbReference type="Gene3D" id="2.60.40.290">
    <property type="match status" value="1"/>
</dbReference>
<dbReference type="FunFam" id="2.130.10.10:FF:000545">
    <property type="entry name" value="Xyloglucanase Xgh74A"/>
    <property type="match status" value="1"/>
</dbReference>
<proteinExistence type="inferred from homology"/>
<evidence type="ECO:0000313" key="12">
    <source>
        <dbReference type="Proteomes" id="UP001058003"/>
    </source>
</evidence>
<keyword evidence="2" id="KW-0378">Hydrolase</keyword>
<evidence type="ECO:0000256" key="7">
    <source>
        <dbReference type="ARBA" id="ARBA00037986"/>
    </source>
</evidence>
<dbReference type="PROSITE" id="PS51173">
    <property type="entry name" value="CBM2"/>
    <property type="match status" value="1"/>
</dbReference>
<keyword evidence="1 9" id="KW-0732">Signal</keyword>
<accession>A0A9Q9I9N8</accession>
<dbReference type="InterPro" id="IPR001919">
    <property type="entry name" value="CBD2"/>
</dbReference>
<feature type="chain" id="PRO_5040134331" evidence="9">
    <location>
        <begin position="38"/>
        <end position="920"/>
    </location>
</feature>
<organism evidence="11 12">
    <name type="scientific">Dactylosporangium aurantiacum</name>
    <dbReference type="NCBI Taxonomy" id="35754"/>
    <lineage>
        <taxon>Bacteria</taxon>
        <taxon>Bacillati</taxon>
        <taxon>Actinomycetota</taxon>
        <taxon>Actinomycetes</taxon>
        <taxon>Micromonosporales</taxon>
        <taxon>Micromonosporaceae</taxon>
        <taxon>Dactylosporangium</taxon>
    </lineage>
</organism>
<dbReference type="EMBL" id="CP073767">
    <property type="protein sequence ID" value="UWZ51992.1"/>
    <property type="molecule type" value="Genomic_DNA"/>
</dbReference>
<dbReference type="AlphaFoldDB" id="A0A9Q9I9N8"/>
<gene>
    <name evidence="11" type="ORF">Daura_35570</name>
</gene>
<dbReference type="Pfam" id="PF00553">
    <property type="entry name" value="CBM_2"/>
    <property type="match status" value="1"/>
</dbReference>
<dbReference type="SUPFAM" id="SSF49384">
    <property type="entry name" value="Carbohydrate-binding domain"/>
    <property type="match status" value="1"/>
</dbReference>
<dbReference type="FunFam" id="2.130.10.10:FF:000534">
    <property type="entry name" value="Xyloglucanase Xgh74A"/>
    <property type="match status" value="1"/>
</dbReference>
<dbReference type="InterPro" id="IPR015943">
    <property type="entry name" value="WD40/YVTN_repeat-like_dom_sf"/>
</dbReference>
<feature type="region of interest" description="Disordered" evidence="8">
    <location>
        <begin position="771"/>
        <end position="812"/>
    </location>
</feature>
<keyword evidence="4" id="KW-0119">Carbohydrate metabolism</keyword>
<keyword evidence="5" id="KW-0326">Glycosidase</keyword>
<dbReference type="Proteomes" id="UP001058003">
    <property type="component" value="Chromosome"/>
</dbReference>
<dbReference type="GO" id="GO:0030247">
    <property type="term" value="F:polysaccharide binding"/>
    <property type="evidence" value="ECO:0007669"/>
    <property type="project" value="UniProtKB-UniRule"/>
</dbReference>
<feature type="region of interest" description="Disordered" evidence="8">
    <location>
        <begin position="535"/>
        <end position="556"/>
    </location>
</feature>
<feature type="signal peptide" evidence="9">
    <location>
        <begin position="1"/>
        <end position="37"/>
    </location>
</feature>
<dbReference type="InterPro" id="IPR008965">
    <property type="entry name" value="CBM2/CBM3_carb-bd_dom_sf"/>
</dbReference>
<dbReference type="Gene3D" id="2.130.10.10">
    <property type="entry name" value="YVTN repeat-like/Quinoprotein amine dehydrogenase"/>
    <property type="match status" value="2"/>
</dbReference>
<sequence>MRPMRTKLRGLVAGLAGAVTVVAVGVAVQTATSPAQAAAADPYTLKNVQIEGGGFVPGIIFNQTQQNLVYARTDIGGAYRLDPATNRWIPLLDWVGQDNWGYNGVVSLATDAVDPNKVYVAAGMYTNSWDPNNGAILRSSDKGATWQASPLPFKLGGNMPGRGMGERLAIDPNKNSVLYLGAPSGNGLWRSTDSGVTWSKVTSFPNPGNYAQDPNDPNGYLTDNQGVTWVTFDKRSGTAGNVTQTIYVGVADKQNTVYRTTNGGTTWERLAGQPTGYMAHKGVLDTAGGYLYIATSDTGGPYDGAKGDVWKYNTATGAWTQISPIPSSSSDDYFGYSGLTIDRQHPNTIMVATQIAWWPDVIFFRSTDGGATWTRIWDFTSYPNRSFRYKMDVSRSPWLSLGANPQPPEVTPKLGWMTESMEIDPFNSNRFMYGTGATVYGSTDLTTWDTGGQITIKPMAAGLEETAVLDLISPPSGAPLISGLGDIGGFRHTNLDAVPPLMFQSPYFTSTTSLDYAELNPSILVRAGSFTDSDRPNDSHAAFSTDGGANWFQGSEPGGINEGGTIAAAADGSRFVWSPKNSAVVYTVGFGNTWTQATGIPQNAVVESDRVNPNTFYGFANGTFYRSTNGGAAFTALATGLPTTATFKAVPGVAGEIWLAGGTSGLFRSTDGGTTFTKVATVQAANAVGFGKGAPGRPNVAVFAVAQVDGKKGVYRSDDTAASWLRINDDQHQYGNIGDTITGDPRVYGRVYLGTNGRGIIYGDRTGAPPSSYSASPSVSTSVSPSRSVSPSVSVSPSRSVSPSSSPSQSSSAACTVTYSVAGQWGGAFQGAVKITNRSATPVNGWNLKWTYANGQVINQIWGGVNAQSGANVTVTNVDYTKTIGGNGGSVEFGFIASWNNTTNAIPTAFTLNGTNCAVG</sequence>
<protein>
    <submittedName>
        <fullName evidence="11">Cellulose binding domain-containing protein</fullName>
    </submittedName>
</protein>
<dbReference type="PANTHER" id="PTHR43739">
    <property type="entry name" value="XYLOGLUCANASE (EUROFUNG)"/>
    <property type="match status" value="1"/>
</dbReference>
<feature type="domain" description="CBM2" evidence="10">
    <location>
        <begin position="808"/>
        <end position="920"/>
    </location>
</feature>
<evidence type="ECO:0000256" key="5">
    <source>
        <dbReference type="ARBA" id="ARBA00023295"/>
    </source>
</evidence>
<dbReference type="InterPro" id="IPR012291">
    <property type="entry name" value="CBM2_carb-bd_dom_sf"/>
</dbReference>
<dbReference type="InterPro" id="IPR052025">
    <property type="entry name" value="Xyloglucanase_GH74"/>
</dbReference>
<evidence type="ECO:0000256" key="1">
    <source>
        <dbReference type="ARBA" id="ARBA00022729"/>
    </source>
</evidence>
<name>A0A9Q9I9N8_9ACTN</name>
<dbReference type="GO" id="GO:0004553">
    <property type="term" value="F:hydrolase activity, hydrolyzing O-glycosyl compounds"/>
    <property type="evidence" value="ECO:0007669"/>
    <property type="project" value="InterPro"/>
</dbReference>
<evidence type="ECO:0000259" key="10">
    <source>
        <dbReference type="PROSITE" id="PS51173"/>
    </source>
</evidence>
<evidence type="ECO:0000256" key="8">
    <source>
        <dbReference type="SAM" id="MobiDB-lite"/>
    </source>
</evidence>
<dbReference type="GO" id="GO:0010411">
    <property type="term" value="P:xyloglucan metabolic process"/>
    <property type="evidence" value="ECO:0007669"/>
    <property type="project" value="TreeGrafter"/>
</dbReference>
<evidence type="ECO:0000256" key="2">
    <source>
        <dbReference type="ARBA" id="ARBA00022801"/>
    </source>
</evidence>
<keyword evidence="6" id="KW-0624">Polysaccharide degradation</keyword>
<dbReference type="KEGG" id="daur:Daura_35570"/>
<dbReference type="SUPFAM" id="SSF110296">
    <property type="entry name" value="Oligoxyloglucan reducing end-specific cellobiohydrolase"/>
    <property type="match status" value="2"/>
</dbReference>
<evidence type="ECO:0000256" key="4">
    <source>
        <dbReference type="ARBA" id="ARBA00023277"/>
    </source>
</evidence>
<dbReference type="PANTHER" id="PTHR43739:SF2">
    <property type="entry name" value="OLIGOXYLOGLUCAN-REDUCING END-SPECIFIC XYLOGLUCANASE-RELATED"/>
    <property type="match status" value="1"/>
</dbReference>
<dbReference type="GO" id="GO:0030245">
    <property type="term" value="P:cellulose catabolic process"/>
    <property type="evidence" value="ECO:0007669"/>
    <property type="project" value="UniProtKB-KW"/>
</dbReference>